<dbReference type="Gene3D" id="1.20.1540.10">
    <property type="entry name" value="Rhomboid-like"/>
    <property type="match status" value="1"/>
</dbReference>
<evidence type="ECO:0000313" key="8">
    <source>
        <dbReference type="Proteomes" id="UP000541558"/>
    </source>
</evidence>
<protein>
    <recommendedName>
        <fullName evidence="9">Transmembrane protein 115</fullName>
    </recommendedName>
</protein>
<proteinExistence type="predicted"/>
<keyword evidence="2 6" id="KW-0812">Transmembrane</keyword>
<feature type="compositionally biased region" description="Polar residues" evidence="5">
    <location>
        <begin position="297"/>
        <end position="311"/>
    </location>
</feature>
<gene>
    <name evidence="7" type="ORF">D9611_005666</name>
</gene>
<evidence type="ECO:0008006" key="9">
    <source>
        <dbReference type="Google" id="ProtNLM"/>
    </source>
</evidence>
<dbReference type="InterPro" id="IPR035952">
    <property type="entry name" value="Rhomboid-like_sf"/>
</dbReference>
<evidence type="ECO:0000256" key="3">
    <source>
        <dbReference type="ARBA" id="ARBA00022989"/>
    </source>
</evidence>
<accession>A0A8H5F4H2</accession>
<dbReference type="PANTHER" id="PTHR13377:SF3">
    <property type="entry name" value="TRANSMEMBRANE PROTEIN 115"/>
    <property type="match status" value="1"/>
</dbReference>
<keyword evidence="3 6" id="KW-1133">Transmembrane helix</keyword>
<sequence length="350" mass="38091">MAMLSSPLVLIQSVPPVTRAFTAATLVTSALYGWCWWRGVGPDAAFYTTLIPGSLIYAPWTLLTSALVETTIWELLATLIFVPPSLKYLERVWGSIETIKFIVVTVVLSNVIAFGLNWIEYFVLGNAELFLGMRYHGQMALQIGLLVAFTQLIPEHNVQLMGVIKVKVKTLPMAYLTLSTVLCIVGFQNPWILIQFGWFVSWVYLRFYKKNTVDSINGVTYGDRSDTFSLISWFPPFMHTPLTYLGNTVFSLANKFHLIPTTSSDIEGGSYSQLPGGARAEAERRRAMALKALDQRVANTSSPVGSSSTNGPRGAQPAAVARGESSSSQASSSAAGGSLGGKSVEDVTKA</sequence>
<feature type="transmembrane region" description="Helical" evidence="6">
    <location>
        <begin position="101"/>
        <end position="123"/>
    </location>
</feature>
<dbReference type="GO" id="GO:0016020">
    <property type="term" value="C:membrane"/>
    <property type="evidence" value="ECO:0007669"/>
    <property type="project" value="UniProtKB-SubCell"/>
</dbReference>
<evidence type="ECO:0000256" key="5">
    <source>
        <dbReference type="SAM" id="MobiDB-lite"/>
    </source>
</evidence>
<feature type="transmembrane region" description="Helical" evidence="6">
    <location>
        <begin position="173"/>
        <end position="200"/>
    </location>
</feature>
<comment type="caution">
    <text evidence="7">The sequence shown here is derived from an EMBL/GenBank/DDBJ whole genome shotgun (WGS) entry which is preliminary data.</text>
</comment>
<dbReference type="PANTHER" id="PTHR13377">
    <property type="entry name" value="PLACENTAL PROTEIN 6"/>
    <property type="match status" value="1"/>
</dbReference>
<dbReference type="GO" id="GO:0005794">
    <property type="term" value="C:Golgi apparatus"/>
    <property type="evidence" value="ECO:0007669"/>
    <property type="project" value="TreeGrafter"/>
</dbReference>
<dbReference type="EMBL" id="JAACJK010000166">
    <property type="protein sequence ID" value="KAF5323369.1"/>
    <property type="molecule type" value="Genomic_DNA"/>
</dbReference>
<feature type="region of interest" description="Disordered" evidence="5">
    <location>
        <begin position="294"/>
        <end position="350"/>
    </location>
</feature>
<evidence type="ECO:0000256" key="1">
    <source>
        <dbReference type="ARBA" id="ARBA00004141"/>
    </source>
</evidence>
<name>A0A8H5F4H2_9AGAR</name>
<comment type="subcellular location">
    <subcellularLocation>
        <location evidence="1">Membrane</location>
        <topology evidence="1">Multi-pass membrane protein</topology>
    </subcellularLocation>
</comment>
<evidence type="ECO:0000256" key="4">
    <source>
        <dbReference type="ARBA" id="ARBA00023136"/>
    </source>
</evidence>
<feature type="transmembrane region" description="Helical" evidence="6">
    <location>
        <begin position="44"/>
        <end position="63"/>
    </location>
</feature>
<feature type="transmembrane region" description="Helical" evidence="6">
    <location>
        <begin position="70"/>
        <end position="89"/>
    </location>
</feature>
<dbReference type="OrthoDB" id="73612at2759"/>
<dbReference type="Pfam" id="PF08551">
    <property type="entry name" value="DUF1751"/>
    <property type="match status" value="1"/>
</dbReference>
<dbReference type="InterPro" id="IPR013861">
    <property type="entry name" value="TMEM115/Pdh1/Rbl19"/>
</dbReference>
<dbReference type="Proteomes" id="UP000541558">
    <property type="component" value="Unassembled WGS sequence"/>
</dbReference>
<dbReference type="SMART" id="SM01160">
    <property type="entry name" value="DUF1751"/>
    <property type="match status" value="1"/>
</dbReference>
<feature type="compositionally biased region" description="Low complexity" evidence="5">
    <location>
        <begin position="321"/>
        <end position="336"/>
    </location>
</feature>
<organism evidence="7 8">
    <name type="scientific">Ephemerocybe angulata</name>
    <dbReference type="NCBI Taxonomy" id="980116"/>
    <lineage>
        <taxon>Eukaryota</taxon>
        <taxon>Fungi</taxon>
        <taxon>Dikarya</taxon>
        <taxon>Basidiomycota</taxon>
        <taxon>Agaricomycotina</taxon>
        <taxon>Agaricomycetes</taxon>
        <taxon>Agaricomycetidae</taxon>
        <taxon>Agaricales</taxon>
        <taxon>Agaricineae</taxon>
        <taxon>Psathyrellaceae</taxon>
        <taxon>Ephemerocybe</taxon>
    </lineage>
</organism>
<keyword evidence="4 6" id="KW-0472">Membrane</keyword>
<dbReference type="FunFam" id="1.20.1540.10:FF:000004">
    <property type="entry name" value="Transmembrane protein 115"/>
    <property type="match status" value="1"/>
</dbReference>
<dbReference type="SUPFAM" id="SSF144091">
    <property type="entry name" value="Rhomboid-like"/>
    <property type="match status" value="1"/>
</dbReference>
<evidence type="ECO:0000313" key="7">
    <source>
        <dbReference type="EMBL" id="KAF5323369.1"/>
    </source>
</evidence>
<keyword evidence="8" id="KW-1185">Reference proteome</keyword>
<dbReference type="AlphaFoldDB" id="A0A8H5F4H2"/>
<evidence type="ECO:0000256" key="6">
    <source>
        <dbReference type="SAM" id="Phobius"/>
    </source>
</evidence>
<dbReference type="GO" id="GO:0006890">
    <property type="term" value="P:retrograde vesicle-mediated transport, Golgi to endoplasmic reticulum"/>
    <property type="evidence" value="ECO:0007669"/>
    <property type="project" value="InterPro"/>
</dbReference>
<evidence type="ECO:0000256" key="2">
    <source>
        <dbReference type="ARBA" id="ARBA00022692"/>
    </source>
</evidence>
<reference evidence="7 8" key="1">
    <citation type="journal article" date="2020" name="ISME J.">
        <title>Uncovering the hidden diversity of litter-decomposition mechanisms in mushroom-forming fungi.</title>
        <authorList>
            <person name="Floudas D."/>
            <person name="Bentzer J."/>
            <person name="Ahren D."/>
            <person name="Johansson T."/>
            <person name="Persson P."/>
            <person name="Tunlid A."/>
        </authorList>
    </citation>
    <scope>NUCLEOTIDE SEQUENCE [LARGE SCALE GENOMIC DNA]</scope>
    <source>
        <strain evidence="7 8">CBS 175.51</strain>
    </source>
</reference>